<dbReference type="SUPFAM" id="SSF101941">
    <property type="entry name" value="NAC domain"/>
    <property type="match status" value="1"/>
</dbReference>
<dbReference type="OrthoDB" id="1880352at2759"/>
<dbReference type="Pfam" id="PF02365">
    <property type="entry name" value="NAM"/>
    <property type="match status" value="1"/>
</dbReference>
<keyword evidence="2" id="KW-0238">DNA-binding</keyword>
<dbReference type="Proteomes" id="UP000250235">
    <property type="component" value="Unassembled WGS sequence"/>
</dbReference>
<dbReference type="EMBL" id="KV002472">
    <property type="protein sequence ID" value="KZV37882.1"/>
    <property type="molecule type" value="Genomic_DNA"/>
</dbReference>
<protein>
    <submittedName>
        <fullName evidence="6">NAC domain-containing protein 67</fullName>
    </submittedName>
</protein>
<proteinExistence type="predicted"/>
<dbReference type="InterPro" id="IPR036093">
    <property type="entry name" value="NAC_dom_sf"/>
</dbReference>
<evidence type="ECO:0000256" key="4">
    <source>
        <dbReference type="ARBA" id="ARBA00023242"/>
    </source>
</evidence>
<keyword evidence="7" id="KW-1185">Reference proteome</keyword>
<keyword evidence="3" id="KW-0804">Transcription</keyword>
<gene>
    <name evidence="6" type="ORF">F511_12164</name>
</gene>
<dbReference type="AlphaFoldDB" id="A0A2Z7BTD5"/>
<evidence type="ECO:0000313" key="7">
    <source>
        <dbReference type="Proteomes" id="UP000250235"/>
    </source>
</evidence>
<dbReference type="GO" id="GO:0003677">
    <property type="term" value="F:DNA binding"/>
    <property type="evidence" value="ECO:0007669"/>
    <property type="project" value="UniProtKB-KW"/>
</dbReference>
<keyword evidence="1" id="KW-0805">Transcription regulation</keyword>
<evidence type="ECO:0000313" key="6">
    <source>
        <dbReference type="EMBL" id="KZV37882.1"/>
    </source>
</evidence>
<feature type="domain" description="NAC" evidence="5">
    <location>
        <begin position="9"/>
        <end position="160"/>
    </location>
</feature>
<name>A0A2Z7BTD5_9LAMI</name>
<dbReference type="PANTHER" id="PTHR31744">
    <property type="entry name" value="PROTEIN CUP-SHAPED COTYLEDON 2-RELATED"/>
    <property type="match status" value="1"/>
</dbReference>
<dbReference type="PANTHER" id="PTHR31744:SF79">
    <property type="entry name" value="NAC DOMAIN-CONTAINING PROTEIN"/>
    <property type="match status" value="1"/>
</dbReference>
<evidence type="ECO:0000256" key="3">
    <source>
        <dbReference type="ARBA" id="ARBA00023163"/>
    </source>
</evidence>
<evidence type="ECO:0000259" key="5">
    <source>
        <dbReference type="PROSITE" id="PS51005"/>
    </source>
</evidence>
<accession>A0A2Z7BTD5</accession>
<dbReference type="Gene3D" id="2.170.150.80">
    <property type="entry name" value="NAC domain"/>
    <property type="match status" value="1"/>
</dbReference>
<dbReference type="GO" id="GO:0006355">
    <property type="term" value="P:regulation of DNA-templated transcription"/>
    <property type="evidence" value="ECO:0007669"/>
    <property type="project" value="InterPro"/>
</dbReference>
<organism evidence="6 7">
    <name type="scientific">Dorcoceras hygrometricum</name>
    <dbReference type="NCBI Taxonomy" id="472368"/>
    <lineage>
        <taxon>Eukaryota</taxon>
        <taxon>Viridiplantae</taxon>
        <taxon>Streptophyta</taxon>
        <taxon>Embryophyta</taxon>
        <taxon>Tracheophyta</taxon>
        <taxon>Spermatophyta</taxon>
        <taxon>Magnoliopsida</taxon>
        <taxon>eudicotyledons</taxon>
        <taxon>Gunneridae</taxon>
        <taxon>Pentapetalae</taxon>
        <taxon>asterids</taxon>
        <taxon>lamiids</taxon>
        <taxon>Lamiales</taxon>
        <taxon>Gesneriaceae</taxon>
        <taxon>Didymocarpoideae</taxon>
        <taxon>Trichosporeae</taxon>
        <taxon>Loxocarpinae</taxon>
        <taxon>Dorcoceras</taxon>
    </lineage>
</organism>
<keyword evidence="4" id="KW-0539">Nucleus</keyword>
<evidence type="ECO:0000256" key="2">
    <source>
        <dbReference type="ARBA" id="ARBA00023125"/>
    </source>
</evidence>
<sequence length="268" mass="30766">MDESGFELDLPGFRFHPTEDELLNFYLKTRVIGKKLRGDIIGILNIYHYHPRELPGLAKIGEREWYFFVPRDRKQGSGGRPNRTTECGFWKATGSDRRILSLSDPKKLLGFRKTLVFYEGRAPRGRKTDWIMNEYRLPDTFSHHSSLPHQAIVLCKVYRKATPLKVLELMAATEEPPLVDSSHVQPKSHRIDMGFKKEYEQDTTFLVQEAACIDYTAGSGGKLNIPIGLDNLADLQLPKLDMDWTQDSLWAQFRSPWPDNCGNILPLC</sequence>
<dbReference type="InterPro" id="IPR003441">
    <property type="entry name" value="NAC-dom"/>
</dbReference>
<reference evidence="6 7" key="1">
    <citation type="journal article" date="2015" name="Proc. Natl. Acad. Sci. U.S.A.">
        <title>The resurrection genome of Boea hygrometrica: A blueprint for survival of dehydration.</title>
        <authorList>
            <person name="Xiao L."/>
            <person name="Yang G."/>
            <person name="Zhang L."/>
            <person name="Yang X."/>
            <person name="Zhao S."/>
            <person name="Ji Z."/>
            <person name="Zhou Q."/>
            <person name="Hu M."/>
            <person name="Wang Y."/>
            <person name="Chen M."/>
            <person name="Xu Y."/>
            <person name="Jin H."/>
            <person name="Xiao X."/>
            <person name="Hu G."/>
            <person name="Bao F."/>
            <person name="Hu Y."/>
            <person name="Wan P."/>
            <person name="Li L."/>
            <person name="Deng X."/>
            <person name="Kuang T."/>
            <person name="Xiang C."/>
            <person name="Zhu J.K."/>
            <person name="Oliver M.J."/>
            <person name="He Y."/>
        </authorList>
    </citation>
    <scope>NUCLEOTIDE SEQUENCE [LARGE SCALE GENOMIC DNA]</scope>
    <source>
        <strain evidence="7">cv. XS01</strain>
    </source>
</reference>
<evidence type="ECO:0000256" key="1">
    <source>
        <dbReference type="ARBA" id="ARBA00023015"/>
    </source>
</evidence>
<dbReference type="PROSITE" id="PS51005">
    <property type="entry name" value="NAC"/>
    <property type="match status" value="1"/>
</dbReference>